<accession>A0A1Q9DUA3</accession>
<reference evidence="2 3" key="1">
    <citation type="submission" date="2016-02" db="EMBL/GenBank/DDBJ databases">
        <title>Genome analysis of coral dinoflagellate symbionts highlights evolutionary adaptations to a symbiotic lifestyle.</title>
        <authorList>
            <person name="Aranda M."/>
            <person name="Li Y."/>
            <person name="Liew Y.J."/>
            <person name="Baumgarten S."/>
            <person name="Simakov O."/>
            <person name="Wilson M."/>
            <person name="Piel J."/>
            <person name="Ashoor H."/>
            <person name="Bougouffa S."/>
            <person name="Bajic V.B."/>
            <person name="Ryu T."/>
            <person name="Ravasi T."/>
            <person name="Bayer T."/>
            <person name="Micklem G."/>
            <person name="Kim H."/>
            <person name="Bhak J."/>
            <person name="Lajeunesse T.C."/>
            <person name="Voolstra C.R."/>
        </authorList>
    </citation>
    <scope>NUCLEOTIDE SEQUENCE [LARGE SCALE GENOMIC DNA]</scope>
    <source>
        <strain evidence="2 3">CCMP2467</strain>
    </source>
</reference>
<dbReference type="AlphaFoldDB" id="A0A1Q9DUA3"/>
<feature type="region of interest" description="Disordered" evidence="1">
    <location>
        <begin position="430"/>
        <end position="484"/>
    </location>
</feature>
<comment type="caution">
    <text evidence="2">The sequence shown here is derived from an EMBL/GenBank/DDBJ whole genome shotgun (WGS) entry which is preliminary data.</text>
</comment>
<gene>
    <name evidence="2" type="ORF">AK812_SmicGene18813</name>
</gene>
<evidence type="ECO:0000256" key="1">
    <source>
        <dbReference type="SAM" id="MobiDB-lite"/>
    </source>
</evidence>
<evidence type="ECO:0000313" key="2">
    <source>
        <dbReference type="EMBL" id="OLP98718.1"/>
    </source>
</evidence>
<feature type="compositionally biased region" description="Acidic residues" evidence="1">
    <location>
        <begin position="260"/>
        <end position="273"/>
    </location>
</feature>
<feature type="region of interest" description="Disordered" evidence="1">
    <location>
        <begin position="499"/>
        <end position="521"/>
    </location>
</feature>
<feature type="region of interest" description="Disordered" evidence="1">
    <location>
        <begin position="374"/>
        <end position="396"/>
    </location>
</feature>
<proteinExistence type="predicted"/>
<keyword evidence="3" id="KW-1185">Reference proteome</keyword>
<name>A0A1Q9DUA3_SYMMI</name>
<evidence type="ECO:0000313" key="3">
    <source>
        <dbReference type="Proteomes" id="UP000186817"/>
    </source>
</evidence>
<dbReference type="Proteomes" id="UP000186817">
    <property type="component" value="Unassembled WGS sequence"/>
</dbReference>
<feature type="region of interest" description="Disordered" evidence="1">
    <location>
        <begin position="249"/>
        <end position="273"/>
    </location>
</feature>
<protein>
    <submittedName>
        <fullName evidence="2">Uncharacterized protein</fullName>
    </submittedName>
</protein>
<sequence>MADVDVPMVEVMDVDFFVGKFGHVTDCNELIGVSLASKMHKETQRLDYFAKTSLVLHDEENGVGHHFVKLLKGQTSDSTNVATFKALLHNVTQKSAEHLPTMSRLRLIDLKHYEHVHGFTVEKYCNGTFTAAADWVKESTAIQNYVDCLCTRQQPSLLCDAQHMEELETLRPSIMSRLRRAKRSLSSAALLEVAESFKSKGIGLGPCTGGAFECSFCVSGQCVGGGGLAFDHLGALTTLIKVTAEDEDVGSIASHPSQIEGEEDDDLDEDDRADTEPVIPTLADVSDMDVDMSERVSKILEGLRGDAFSIARDIRLERLKADGIDHLIEQIRQQPRVLCFKRHCATDSRGCDCNLIWDRDTGWREAIPTKRKGGSESIRLLTGKEEKASNGAAEEAVESTRSAEWVHAMWLGKANARHLSAGLGPVSPLLSGAGDEAGSDPDTVPSPDGSPSEAASYSANPGRDSSDDSTSASEAEQVEHAQPDAMQGVEGEAAIPAVQPDQPLSSAGGAGGDGEPASAEERLAKAARLQAVTQNEFYHNDAQVDFDFQHEELDELEGCDYGLDDYYFSEEPDLANGPPDELWRPFGPVEPVLSDAEIFAIDSAADDFEIRRLLSMNVLEALSEAAARQAQQEGSRLLSTKFVRSWRIKMRKFADGREEQQYLRRSRFVGREYAWLDNGQTELFAPASSSLLTRLLPGVFMRNKADDHACCVLDVADAFLTVDQRIPTIARAILGDQQEHVGGLLHVDDLFGKGQRPGLEVMVGCVKEKYKCAAR</sequence>
<organism evidence="2 3">
    <name type="scientific">Symbiodinium microadriaticum</name>
    <name type="common">Dinoflagellate</name>
    <name type="synonym">Zooxanthella microadriatica</name>
    <dbReference type="NCBI Taxonomy" id="2951"/>
    <lineage>
        <taxon>Eukaryota</taxon>
        <taxon>Sar</taxon>
        <taxon>Alveolata</taxon>
        <taxon>Dinophyceae</taxon>
        <taxon>Suessiales</taxon>
        <taxon>Symbiodiniaceae</taxon>
        <taxon>Symbiodinium</taxon>
    </lineage>
</organism>
<dbReference type="EMBL" id="LSRX01000388">
    <property type="protein sequence ID" value="OLP98718.1"/>
    <property type="molecule type" value="Genomic_DNA"/>
</dbReference>